<sequence length="51" mass="5759">MDREKVSSVMNAIAERMLRECEKDGNAEQTLLLAKALNELDSIRAEMISAY</sequence>
<reference evidence="1" key="1">
    <citation type="submission" date="2019-08" db="EMBL/GenBank/DDBJ databases">
        <authorList>
            <person name="Kucharzyk K."/>
            <person name="Murdoch R.W."/>
            <person name="Higgins S."/>
            <person name="Loffler F."/>
        </authorList>
    </citation>
    <scope>NUCLEOTIDE SEQUENCE</scope>
</reference>
<organism evidence="1">
    <name type="scientific">bioreactor metagenome</name>
    <dbReference type="NCBI Taxonomy" id="1076179"/>
    <lineage>
        <taxon>unclassified sequences</taxon>
        <taxon>metagenomes</taxon>
        <taxon>ecological metagenomes</taxon>
    </lineage>
</organism>
<gene>
    <name evidence="1" type="ORF">SDC9_126095</name>
</gene>
<evidence type="ECO:0000313" key="1">
    <source>
        <dbReference type="EMBL" id="MPM79064.1"/>
    </source>
</evidence>
<comment type="caution">
    <text evidence="1">The sequence shown here is derived from an EMBL/GenBank/DDBJ whole genome shotgun (WGS) entry which is preliminary data.</text>
</comment>
<proteinExistence type="predicted"/>
<accession>A0A645CQA3</accession>
<name>A0A645CQA3_9ZZZZ</name>
<dbReference type="EMBL" id="VSSQ01029089">
    <property type="protein sequence ID" value="MPM79064.1"/>
    <property type="molecule type" value="Genomic_DNA"/>
</dbReference>
<protein>
    <submittedName>
        <fullName evidence="1">Uncharacterized protein</fullName>
    </submittedName>
</protein>
<dbReference type="AlphaFoldDB" id="A0A645CQA3"/>